<evidence type="ECO:0000313" key="5">
    <source>
        <dbReference type="Proteomes" id="UP001362999"/>
    </source>
</evidence>
<dbReference type="Proteomes" id="UP001362999">
    <property type="component" value="Unassembled WGS sequence"/>
</dbReference>
<dbReference type="PANTHER" id="PTHR10039">
    <property type="entry name" value="AMELOGENIN"/>
    <property type="match status" value="1"/>
</dbReference>
<dbReference type="Gene3D" id="3.40.50.300">
    <property type="entry name" value="P-loop containing nucleotide triphosphate hydrolases"/>
    <property type="match status" value="1"/>
</dbReference>
<dbReference type="InterPro" id="IPR056884">
    <property type="entry name" value="NPHP3-like_N"/>
</dbReference>
<dbReference type="SUPFAM" id="SSF52540">
    <property type="entry name" value="P-loop containing nucleoside triphosphate hydrolases"/>
    <property type="match status" value="1"/>
</dbReference>
<sequence>MRDLYKASSGEASYDSSDNYDRPPCHPRTREKYLLQLEEWSQENHSDCPRILWMRGPAGTGKSAIAQTFCKQLQPESRLGASLKRPSTPKLFPTLAYQLASAFPQFELAITSSIRENPGVFSKSLLIQLQKLIVIPCQAVTLAFPLVIVIDGLDECKDPEYQQEILLAFQNSYNDWKSHLAILVASRPEPDIERIFKESCLACAQTLEIQGSKDDVRTYLVDQFLRIRTTNEYLHVADISWPGDEIVEQFVERSSGHFVYASTVIKFIDDKDWNPEERVRVIRGIEREPVLATSPFSALDRLYTGILSDVPNRACLLRILAIIAAGLQLSPAHMGQLLELEPTNIRTTLRRLHSLINVPALVIDGLGRFQSASTSEETVTVHHASFLDFLNDPVRSAQFCFDRAARHSLVLHILKAFSEPSDIGTLPAVSHVLWYVSTYREVNVISIMMIGGLISSL</sequence>
<evidence type="ECO:0000256" key="2">
    <source>
        <dbReference type="SAM" id="MobiDB-lite"/>
    </source>
</evidence>
<dbReference type="InterPro" id="IPR027417">
    <property type="entry name" value="P-loop_NTPase"/>
</dbReference>
<protein>
    <submittedName>
        <fullName evidence="4">NACHT domain-containing protein</fullName>
    </submittedName>
</protein>
<dbReference type="Pfam" id="PF24883">
    <property type="entry name" value="NPHP3_N"/>
    <property type="match status" value="1"/>
</dbReference>
<comment type="caution">
    <text evidence="4">The sequence shown here is derived from an EMBL/GenBank/DDBJ whole genome shotgun (WGS) entry which is preliminary data.</text>
</comment>
<dbReference type="AlphaFoldDB" id="A0AAW0A3I3"/>
<feature type="domain" description="Nephrocystin 3-like N-terminal" evidence="3">
    <location>
        <begin position="37"/>
        <end position="187"/>
    </location>
</feature>
<gene>
    <name evidence="4" type="ORF">R3P38DRAFT_2561184</name>
</gene>
<keyword evidence="5" id="KW-1185">Reference proteome</keyword>
<reference evidence="4 5" key="1">
    <citation type="journal article" date="2024" name="J Genomics">
        <title>Draft genome sequencing and assembly of Favolaschia claudopus CIRM-BRFM 2984 isolated from oak limbs.</title>
        <authorList>
            <person name="Navarro D."/>
            <person name="Drula E."/>
            <person name="Chaduli D."/>
            <person name="Cazenave R."/>
            <person name="Ahrendt S."/>
            <person name="Wang J."/>
            <person name="Lipzen A."/>
            <person name="Daum C."/>
            <person name="Barry K."/>
            <person name="Grigoriev I.V."/>
            <person name="Favel A."/>
            <person name="Rosso M.N."/>
            <person name="Martin F."/>
        </authorList>
    </citation>
    <scope>NUCLEOTIDE SEQUENCE [LARGE SCALE GENOMIC DNA]</scope>
    <source>
        <strain evidence="4 5">CIRM-BRFM 2984</strain>
    </source>
</reference>
<accession>A0AAW0A3I3</accession>
<evidence type="ECO:0000256" key="1">
    <source>
        <dbReference type="ARBA" id="ARBA00022737"/>
    </source>
</evidence>
<dbReference type="EMBL" id="JAWWNJ010000088">
    <property type="protein sequence ID" value="KAK7000625.1"/>
    <property type="molecule type" value="Genomic_DNA"/>
</dbReference>
<organism evidence="4 5">
    <name type="scientific">Favolaschia claudopus</name>
    <dbReference type="NCBI Taxonomy" id="2862362"/>
    <lineage>
        <taxon>Eukaryota</taxon>
        <taxon>Fungi</taxon>
        <taxon>Dikarya</taxon>
        <taxon>Basidiomycota</taxon>
        <taxon>Agaricomycotina</taxon>
        <taxon>Agaricomycetes</taxon>
        <taxon>Agaricomycetidae</taxon>
        <taxon>Agaricales</taxon>
        <taxon>Marasmiineae</taxon>
        <taxon>Mycenaceae</taxon>
        <taxon>Favolaschia</taxon>
    </lineage>
</organism>
<evidence type="ECO:0000313" key="4">
    <source>
        <dbReference type="EMBL" id="KAK7000625.1"/>
    </source>
</evidence>
<name>A0AAW0A3I3_9AGAR</name>
<keyword evidence="1" id="KW-0677">Repeat</keyword>
<proteinExistence type="predicted"/>
<dbReference type="PANTHER" id="PTHR10039:SF14">
    <property type="entry name" value="NACHT DOMAIN-CONTAINING PROTEIN"/>
    <property type="match status" value="1"/>
</dbReference>
<feature type="region of interest" description="Disordered" evidence="2">
    <location>
        <begin position="1"/>
        <end position="25"/>
    </location>
</feature>
<evidence type="ECO:0000259" key="3">
    <source>
        <dbReference type="Pfam" id="PF24883"/>
    </source>
</evidence>